<reference evidence="2" key="1">
    <citation type="submission" date="2018-04" db="EMBL/GenBank/DDBJ databases">
        <title>Whole genome sequencing of Hypsizygus marmoreus.</title>
        <authorList>
            <person name="Choi I.-G."/>
            <person name="Min B."/>
            <person name="Kim J.-G."/>
            <person name="Kim S."/>
            <person name="Oh Y.-L."/>
            <person name="Kong W.-S."/>
            <person name="Park H."/>
            <person name="Jeong J."/>
            <person name="Song E.-S."/>
        </authorList>
    </citation>
    <scope>NUCLEOTIDE SEQUENCE [LARGE SCALE GENOMIC DNA]</scope>
    <source>
        <strain evidence="2">51987-8</strain>
    </source>
</reference>
<feature type="region of interest" description="Disordered" evidence="1">
    <location>
        <begin position="1"/>
        <end position="22"/>
    </location>
</feature>
<comment type="caution">
    <text evidence="2">The sequence shown here is derived from an EMBL/GenBank/DDBJ whole genome shotgun (WGS) entry which is preliminary data.</text>
</comment>
<dbReference type="SUPFAM" id="SSF81383">
    <property type="entry name" value="F-box domain"/>
    <property type="match status" value="1"/>
</dbReference>
<dbReference type="EMBL" id="LUEZ02000113">
    <property type="protein sequence ID" value="RDB17358.1"/>
    <property type="molecule type" value="Genomic_DNA"/>
</dbReference>
<dbReference type="InParanoid" id="A0A369J5X7"/>
<gene>
    <name evidence="2" type="ORF">Hypma_001810</name>
</gene>
<dbReference type="Gene3D" id="1.20.1280.50">
    <property type="match status" value="1"/>
</dbReference>
<dbReference type="InterPro" id="IPR036047">
    <property type="entry name" value="F-box-like_dom_sf"/>
</dbReference>
<organism evidence="2 3">
    <name type="scientific">Hypsizygus marmoreus</name>
    <name type="common">White beech mushroom</name>
    <name type="synonym">Agaricus marmoreus</name>
    <dbReference type="NCBI Taxonomy" id="39966"/>
    <lineage>
        <taxon>Eukaryota</taxon>
        <taxon>Fungi</taxon>
        <taxon>Dikarya</taxon>
        <taxon>Basidiomycota</taxon>
        <taxon>Agaricomycotina</taxon>
        <taxon>Agaricomycetes</taxon>
        <taxon>Agaricomycetidae</taxon>
        <taxon>Agaricales</taxon>
        <taxon>Tricholomatineae</taxon>
        <taxon>Lyophyllaceae</taxon>
        <taxon>Hypsizygus</taxon>
    </lineage>
</organism>
<keyword evidence="3" id="KW-1185">Reference proteome</keyword>
<evidence type="ECO:0008006" key="4">
    <source>
        <dbReference type="Google" id="ProtNLM"/>
    </source>
</evidence>
<evidence type="ECO:0000256" key="1">
    <source>
        <dbReference type="SAM" id="MobiDB-lite"/>
    </source>
</evidence>
<evidence type="ECO:0000313" key="3">
    <source>
        <dbReference type="Proteomes" id="UP000076154"/>
    </source>
</evidence>
<protein>
    <recommendedName>
        <fullName evidence="4">F-box domain-containing protein</fullName>
    </recommendedName>
</protein>
<dbReference type="OrthoDB" id="2839406at2759"/>
<dbReference type="AlphaFoldDB" id="A0A369J5X7"/>
<dbReference type="Proteomes" id="UP000076154">
    <property type="component" value="Unassembled WGS sequence"/>
</dbReference>
<proteinExistence type="predicted"/>
<accession>A0A369J5X7</accession>
<name>A0A369J5X7_HYPMA</name>
<evidence type="ECO:0000313" key="2">
    <source>
        <dbReference type="EMBL" id="RDB17358.1"/>
    </source>
</evidence>
<sequence>MLSSTTCDPVQGEHNGVQVSRSSTRTRIFPRTMLKGLHQRGKRSSMLPEQHFQPAYINLLPTELLTDILLYVLPEERRTIIRPFTRYPHMTLSHVCHHWRDTLFSMPSIWKSFTVAEQDPEQENKRLKRIIDRTFGRERARQASLRGLTHFWFSRMSSAQLARVVIESSSRSILPVLVKNLGRCEGLTLKLDQGSANDLLSIFTGDTSSLRTLCAVSCPEEEEAKVIYEAIMNSKALFESSHWQHLTRLSWYCQLMPFALVNLSIPQLKVLCIGSTITLEESLRFLSGCQHLMDVELSDLRIVQKPSSLPVDKQLVLPSLHTLNIHCHMGEDPLDASTASPFHHSVASHYALRCQVPLHAITMHLVGSVPVRHAG</sequence>